<sequence length="958" mass="108457">MQPSAQAARAPDLGIPAGIRERLKYIFWMLAKSDNRHDFGSTKMKELFDAIPLESSQTFKNRLVAVATLRLRYGDLSVYDFFKDHIHKIFSPENLYLNPNPPNRPDGTVDVTDEINTIDYMIGVKMHPIKTMLRNSEYNHFEDIRKTNTNLNGVVRNYVINAVRYKRNHKRSCLSKAIKTLIGGNDRITLIVDASNLKMTELRKNAEQGFEDPTLDPEIQTVEGVKQSHVDLSGTAVPLTVNLLSSSENKSDSAGKIGYDSYVKGENNNVNIFLYEDIQDTLSYPLFASEEDPSQNANIYASIPFTTHRLPGGETVRGEFVINDTTKVVVDDLKNESQIATASFKAVQLYLEAYGRGAVGEVKMKEILVNFLIKRIGDWAQGLCLLDLYRIYKLIGGEGHKNERPTLQAIKGTGELGVLTHDQVLLSYCILIGVDVFFTIHFPTGDHWLLHFKNSAAGGRTDEGKLKEEIAALGALEKSIQNEIVTTTAYIEKTTAEATSISTEPFGNYIEQIYLTSSNLQNTTPVAKLNELLTECKNMLALIDGMGLEDELGQRKVLSSSTLRAMISNVITQNTHIRNTKRIPEREGEVLDNLINAIRRGGNVTVTIAYQNYMEKLVYPIRDSIKAVGIRYPLAELTQESFGEVGRRVAYMTDNLKNLKKTLDIMLAVQAGGGRETLKDIFYDIRDRSIIVLKKRAITSEADVSTILPVVIGGDDALVESRNQETTTESSLENFKAIQGEYVSDRNMNLYSVLDRYLITEDDRHKFQHLDGVTEPDRSTYPYKYCVLRRLLLNHDKLYSKYIKLKAEYTVDLEDTETSIYRDLQDLYLSVEQLGETAGSGISAKTSKNRNDITYAIGRRLAYIRYNIFKSYMSKSIVAASYSYLKLDKIETEEATTILHGLREDHPLKRDYQEFKDIDKQEQEAIENLISLGAMRGGRRRTRRAKKHPKRKTRRHKK</sequence>
<evidence type="ECO:0000256" key="1">
    <source>
        <dbReference type="SAM" id="MobiDB-lite"/>
    </source>
</evidence>
<dbReference type="EMBL" id="MN739169">
    <property type="protein sequence ID" value="QHS92146.1"/>
    <property type="molecule type" value="Genomic_DNA"/>
</dbReference>
<evidence type="ECO:0000313" key="2">
    <source>
        <dbReference type="EMBL" id="QHS92146.1"/>
    </source>
</evidence>
<name>A0A6C0BJ05_9ZZZZ</name>
<feature type="region of interest" description="Disordered" evidence="1">
    <location>
        <begin position="933"/>
        <end position="958"/>
    </location>
</feature>
<dbReference type="AlphaFoldDB" id="A0A6C0BJ05"/>
<organism evidence="2">
    <name type="scientific">viral metagenome</name>
    <dbReference type="NCBI Taxonomy" id="1070528"/>
    <lineage>
        <taxon>unclassified sequences</taxon>
        <taxon>metagenomes</taxon>
        <taxon>organismal metagenomes</taxon>
    </lineage>
</organism>
<feature type="compositionally biased region" description="Basic residues" evidence="1">
    <location>
        <begin position="937"/>
        <end position="958"/>
    </location>
</feature>
<protein>
    <submittedName>
        <fullName evidence="2">Uncharacterized protein</fullName>
    </submittedName>
</protein>
<proteinExistence type="predicted"/>
<reference evidence="2" key="1">
    <citation type="journal article" date="2020" name="Nature">
        <title>Giant virus diversity and host interactions through global metagenomics.</title>
        <authorList>
            <person name="Schulz F."/>
            <person name="Roux S."/>
            <person name="Paez-Espino D."/>
            <person name="Jungbluth S."/>
            <person name="Walsh D.A."/>
            <person name="Denef V.J."/>
            <person name="McMahon K.D."/>
            <person name="Konstantinidis K.T."/>
            <person name="Eloe-Fadrosh E.A."/>
            <person name="Kyrpides N.C."/>
            <person name="Woyke T."/>
        </authorList>
    </citation>
    <scope>NUCLEOTIDE SEQUENCE</scope>
    <source>
        <strain evidence="2">GVMAG-M-3300013285-6</strain>
    </source>
</reference>
<accession>A0A6C0BJ05</accession>